<dbReference type="Proteomes" id="UP000030649">
    <property type="component" value="Unassembled WGS sequence"/>
</dbReference>
<keyword evidence="1" id="KW-0472">Membrane</keyword>
<protein>
    <submittedName>
        <fullName evidence="2">Uncharacterized protein</fullName>
    </submittedName>
</protein>
<proteinExistence type="predicted"/>
<accession>U1MNK4</accession>
<evidence type="ECO:0000313" key="2">
    <source>
        <dbReference type="EMBL" id="ERG91419.1"/>
    </source>
</evidence>
<sequence length="59" mass="6788">MGKNTAHSITIQDDSDIHVCDYFFYFGVYFWAIGLGFRFNFLLSSVDDCLSIMNYPFGS</sequence>
<dbReference type="AlphaFoldDB" id="U1MNK4"/>
<organism evidence="2 3">
    <name type="scientific">Haloquadratum walsbyi J07HQW1</name>
    <dbReference type="NCBI Taxonomy" id="1238424"/>
    <lineage>
        <taxon>Archaea</taxon>
        <taxon>Methanobacteriati</taxon>
        <taxon>Methanobacteriota</taxon>
        <taxon>Stenosarchaea group</taxon>
        <taxon>Halobacteria</taxon>
        <taxon>Halobacteriales</taxon>
        <taxon>Haloferacaceae</taxon>
        <taxon>Haloquadratum</taxon>
    </lineage>
</organism>
<name>U1MNK4_9EURY</name>
<keyword evidence="1" id="KW-1133">Transmembrane helix</keyword>
<evidence type="ECO:0000313" key="3">
    <source>
        <dbReference type="Proteomes" id="UP000030649"/>
    </source>
</evidence>
<reference evidence="2 3" key="1">
    <citation type="journal article" date="2013" name="PLoS ONE">
        <title>Assembly-driven community genomics of a hypersaline microbial ecosystem.</title>
        <authorList>
            <person name="Podell S."/>
            <person name="Ugalde J.A."/>
            <person name="Narasingarao P."/>
            <person name="Banfield J.F."/>
            <person name="Heidelberg K.B."/>
            <person name="Allen E.E."/>
        </authorList>
    </citation>
    <scope>NUCLEOTIDE SEQUENCE [LARGE SCALE GENOMIC DNA]</scope>
    <source>
        <strain evidence="3">J07HQW1</strain>
    </source>
</reference>
<gene>
    <name evidence="2" type="ORF">J07HQW1_01453</name>
</gene>
<evidence type="ECO:0000256" key="1">
    <source>
        <dbReference type="SAM" id="Phobius"/>
    </source>
</evidence>
<dbReference type="HOGENOM" id="CLU_2949243_0_0_2"/>
<keyword evidence="1" id="KW-0812">Transmembrane</keyword>
<feature type="transmembrane region" description="Helical" evidence="1">
    <location>
        <begin position="22"/>
        <end position="43"/>
    </location>
</feature>
<dbReference type="EMBL" id="KE356560">
    <property type="protein sequence ID" value="ERG91419.1"/>
    <property type="molecule type" value="Genomic_DNA"/>
</dbReference>